<gene>
    <name evidence="2" type="ORF">CLV92_104253</name>
</gene>
<feature type="region of interest" description="Disordered" evidence="1">
    <location>
        <begin position="264"/>
        <end position="284"/>
    </location>
</feature>
<dbReference type="PANTHER" id="PTHR43301">
    <property type="entry name" value="ARABINAN ENDO-1,5-ALPHA-L-ARABINOSIDASE"/>
    <property type="match status" value="1"/>
</dbReference>
<dbReference type="RefSeq" id="WP_104432233.1">
    <property type="nucleotide sequence ID" value="NZ_PTJD01000004.1"/>
</dbReference>
<dbReference type="OrthoDB" id="9759709at2"/>
<protein>
    <submittedName>
        <fullName evidence="2">Glycosyl hydrolase family 43</fullName>
    </submittedName>
</protein>
<dbReference type="CDD" id="cd08984">
    <property type="entry name" value="GH43-like"/>
    <property type="match status" value="1"/>
</dbReference>
<evidence type="ECO:0000313" key="3">
    <source>
        <dbReference type="Proteomes" id="UP000239485"/>
    </source>
</evidence>
<dbReference type="InterPro" id="IPR023296">
    <property type="entry name" value="Glyco_hydro_beta-prop_sf"/>
</dbReference>
<dbReference type="AlphaFoldDB" id="A0A2S6IT53"/>
<name>A0A2S6IT53_9ACTN</name>
<keyword evidence="3" id="KW-1185">Reference proteome</keyword>
<comment type="caution">
    <text evidence="2">The sequence shown here is derived from an EMBL/GenBank/DDBJ whole genome shotgun (WGS) entry which is preliminary data.</text>
</comment>
<proteinExistence type="predicted"/>
<dbReference type="Proteomes" id="UP000239485">
    <property type="component" value="Unassembled WGS sequence"/>
</dbReference>
<organism evidence="2 3">
    <name type="scientific">Kineococcus xinjiangensis</name>
    <dbReference type="NCBI Taxonomy" id="512762"/>
    <lineage>
        <taxon>Bacteria</taxon>
        <taxon>Bacillati</taxon>
        <taxon>Actinomycetota</taxon>
        <taxon>Actinomycetes</taxon>
        <taxon>Kineosporiales</taxon>
        <taxon>Kineosporiaceae</taxon>
        <taxon>Kineococcus</taxon>
    </lineage>
</organism>
<dbReference type="GO" id="GO:0016787">
    <property type="term" value="F:hydrolase activity"/>
    <property type="evidence" value="ECO:0007669"/>
    <property type="project" value="UniProtKB-KW"/>
</dbReference>
<dbReference type="InterPro" id="IPR050727">
    <property type="entry name" value="GH43_arabinanases"/>
</dbReference>
<evidence type="ECO:0000313" key="2">
    <source>
        <dbReference type="EMBL" id="PPK97432.1"/>
    </source>
</evidence>
<keyword evidence="2" id="KW-0378">Hydrolase</keyword>
<dbReference type="PANTHER" id="PTHR43301:SF3">
    <property type="entry name" value="ARABINAN ENDO-1,5-ALPHA-L-ARABINOSIDASE A-RELATED"/>
    <property type="match status" value="1"/>
</dbReference>
<dbReference type="EMBL" id="PTJD01000004">
    <property type="protein sequence ID" value="PPK97432.1"/>
    <property type="molecule type" value="Genomic_DNA"/>
</dbReference>
<reference evidence="2 3" key="1">
    <citation type="submission" date="2018-02" db="EMBL/GenBank/DDBJ databases">
        <title>Genomic Encyclopedia of Archaeal and Bacterial Type Strains, Phase II (KMG-II): from individual species to whole genera.</title>
        <authorList>
            <person name="Goeker M."/>
        </authorList>
    </citation>
    <scope>NUCLEOTIDE SEQUENCE [LARGE SCALE GENOMIC DNA]</scope>
    <source>
        <strain evidence="2 3">DSM 22857</strain>
    </source>
</reference>
<dbReference type="Gene3D" id="2.115.10.20">
    <property type="entry name" value="Glycosyl hydrolase domain, family 43"/>
    <property type="match status" value="1"/>
</dbReference>
<accession>A0A2S6IT53</accession>
<evidence type="ECO:0000256" key="1">
    <source>
        <dbReference type="SAM" id="MobiDB-lite"/>
    </source>
</evidence>
<sequence>MTAPLFRDPVHDGATDPVLVWNRGTSEWWLIYTSRRAGAPGPGVAWVHGSDLGYATSSDGVEFTYRGTLQGLAFEPGHNTYWAPEVFWHDGRYHMYVSFIRGVPRTWTGHERTIHHCTSDDLLNWTHHGELPLSSRYCIDACVAELPGGGFRLWYKDEAADSSTWAVDSADLATWHSPRQVLSGPPHEGPNVFRFRGSWWMLTDEWCGQAVHRSDDLEGWERSGRILDVPGSRPDDARFGLHADVVVQGSGQDERAFVVYFTHPERDESGGPGTYDERSARERRSSVQIAPLDVVDGALVCDRDRDDAVLAPGP</sequence>
<dbReference type="SUPFAM" id="SSF75005">
    <property type="entry name" value="Arabinanase/levansucrase/invertase"/>
    <property type="match status" value="1"/>
</dbReference>